<gene>
    <name evidence="2" type="ORF">PR048_030371</name>
</gene>
<accession>A0ABQ9G8T1</accession>
<feature type="region of interest" description="Disordered" evidence="1">
    <location>
        <begin position="316"/>
        <end position="335"/>
    </location>
</feature>
<evidence type="ECO:0000313" key="3">
    <source>
        <dbReference type="Proteomes" id="UP001159363"/>
    </source>
</evidence>
<sequence length="371" mass="41074">MACVLTVRPDADGVETSTQTGSHPLQRSSVEPALCTMLYGLLRPCGQDGGHPVLWSHCVGQYPLVAVSDPLLSAERLACSPPTKANRVQSLARSPDFRRARRCRWSAGFLRFPPPINSGAVPYPRQSPSSALKTSLEAILSVIGAVVAERLACPPPTKANRLQSPAGSLPDFRIWESCLMTLDGGFSRGSPVYPSPLHPHRLSRPRGSSWKGRGTFYMPIPHCRGAAELRWSYYSPPTKVNWVRFREESLFRISARGNRAGRCSWSAGFLGDLPFPHAPYILRALHTQSLHCIHSILVGPCLHSPVPVDVECPKLGPPAEGRRRGQEIRRYRRRQRPGIARGRAERVAVVALLLGPRALINERRWPQQDHN</sequence>
<protein>
    <submittedName>
        <fullName evidence="2">Uncharacterized protein</fullName>
    </submittedName>
</protein>
<organism evidence="2 3">
    <name type="scientific">Dryococelus australis</name>
    <dbReference type="NCBI Taxonomy" id="614101"/>
    <lineage>
        <taxon>Eukaryota</taxon>
        <taxon>Metazoa</taxon>
        <taxon>Ecdysozoa</taxon>
        <taxon>Arthropoda</taxon>
        <taxon>Hexapoda</taxon>
        <taxon>Insecta</taxon>
        <taxon>Pterygota</taxon>
        <taxon>Neoptera</taxon>
        <taxon>Polyneoptera</taxon>
        <taxon>Phasmatodea</taxon>
        <taxon>Verophasmatodea</taxon>
        <taxon>Anareolatae</taxon>
        <taxon>Phasmatidae</taxon>
        <taxon>Eurycanthinae</taxon>
        <taxon>Dryococelus</taxon>
    </lineage>
</organism>
<dbReference type="Proteomes" id="UP001159363">
    <property type="component" value="Chromosome 13"/>
</dbReference>
<comment type="caution">
    <text evidence="2">The sequence shown here is derived from an EMBL/GenBank/DDBJ whole genome shotgun (WGS) entry which is preliminary data.</text>
</comment>
<dbReference type="EMBL" id="JARBHB010000014">
    <property type="protein sequence ID" value="KAJ8868830.1"/>
    <property type="molecule type" value="Genomic_DNA"/>
</dbReference>
<evidence type="ECO:0000313" key="2">
    <source>
        <dbReference type="EMBL" id="KAJ8868830.1"/>
    </source>
</evidence>
<feature type="compositionally biased region" description="Basic and acidic residues" evidence="1">
    <location>
        <begin position="320"/>
        <end position="329"/>
    </location>
</feature>
<evidence type="ECO:0000256" key="1">
    <source>
        <dbReference type="SAM" id="MobiDB-lite"/>
    </source>
</evidence>
<reference evidence="2 3" key="1">
    <citation type="submission" date="2023-02" db="EMBL/GenBank/DDBJ databases">
        <title>LHISI_Scaffold_Assembly.</title>
        <authorList>
            <person name="Stuart O.P."/>
            <person name="Cleave R."/>
            <person name="Magrath M.J.L."/>
            <person name="Mikheyev A.S."/>
        </authorList>
    </citation>
    <scope>NUCLEOTIDE SEQUENCE [LARGE SCALE GENOMIC DNA]</scope>
    <source>
        <strain evidence="2">Daus_M_001</strain>
        <tissue evidence="2">Leg muscle</tissue>
    </source>
</reference>
<name>A0ABQ9G8T1_9NEOP</name>
<proteinExistence type="predicted"/>
<keyword evidence="3" id="KW-1185">Reference proteome</keyword>